<evidence type="ECO:0000256" key="2">
    <source>
        <dbReference type="SAM" id="SignalP"/>
    </source>
</evidence>
<feature type="compositionally biased region" description="Polar residues" evidence="1">
    <location>
        <begin position="22"/>
        <end position="37"/>
    </location>
</feature>
<gene>
    <name evidence="4" type="ORF">HNQ64_002225</name>
</gene>
<feature type="signal peptide" evidence="2">
    <location>
        <begin position="1"/>
        <end position="23"/>
    </location>
</feature>
<dbReference type="GO" id="GO:0005509">
    <property type="term" value="F:calcium ion binding"/>
    <property type="evidence" value="ECO:0007669"/>
    <property type="project" value="InterPro"/>
</dbReference>
<comment type="caution">
    <text evidence="4">The sequence shown here is derived from an EMBL/GenBank/DDBJ whole genome shotgun (WGS) entry which is preliminary data.</text>
</comment>
<dbReference type="PROSITE" id="PS00018">
    <property type="entry name" value="EF_HAND_1"/>
    <property type="match status" value="1"/>
</dbReference>
<dbReference type="InterPro" id="IPR002048">
    <property type="entry name" value="EF_hand_dom"/>
</dbReference>
<proteinExistence type="predicted"/>
<dbReference type="AlphaFoldDB" id="A0A7W8DQ42"/>
<feature type="region of interest" description="Disordered" evidence="1">
    <location>
        <begin position="22"/>
        <end position="174"/>
    </location>
</feature>
<organism evidence="4 5">
    <name type="scientific">Prosthecobacter dejongeii</name>
    <dbReference type="NCBI Taxonomy" id="48465"/>
    <lineage>
        <taxon>Bacteria</taxon>
        <taxon>Pseudomonadati</taxon>
        <taxon>Verrucomicrobiota</taxon>
        <taxon>Verrucomicrobiia</taxon>
        <taxon>Verrucomicrobiales</taxon>
        <taxon>Verrucomicrobiaceae</taxon>
        <taxon>Prosthecobacter</taxon>
    </lineage>
</organism>
<dbReference type="EMBL" id="JACHIF010000004">
    <property type="protein sequence ID" value="MBB5037967.1"/>
    <property type="molecule type" value="Genomic_DNA"/>
</dbReference>
<feature type="compositionally biased region" description="Basic and acidic residues" evidence="1">
    <location>
        <begin position="92"/>
        <end position="144"/>
    </location>
</feature>
<evidence type="ECO:0000256" key="1">
    <source>
        <dbReference type="SAM" id="MobiDB-lite"/>
    </source>
</evidence>
<accession>A0A7W8DQ42</accession>
<sequence length="174" mass="18653">MKHSFVKTIIIAGVAMAPVIAQAQSKGAATPETTNPPLVNKAREDKERRVARQDPETRARNLATMFDRLDADSNGSLSREEFVKMGTRQPRKNMERKGKREPRDAEAKEMKKPEAEKDQETKRAADDTAAADKEAAAKATEKNRTTGTTGGTGSSASGSNADGSANTGTVAPRP</sequence>
<feature type="compositionally biased region" description="Low complexity" evidence="1">
    <location>
        <begin position="154"/>
        <end position="168"/>
    </location>
</feature>
<dbReference type="Gene3D" id="1.10.238.10">
    <property type="entry name" value="EF-hand"/>
    <property type="match status" value="1"/>
</dbReference>
<evidence type="ECO:0000313" key="4">
    <source>
        <dbReference type="EMBL" id="MBB5037967.1"/>
    </source>
</evidence>
<dbReference type="Proteomes" id="UP000534294">
    <property type="component" value="Unassembled WGS sequence"/>
</dbReference>
<reference evidence="4 5" key="1">
    <citation type="submission" date="2020-08" db="EMBL/GenBank/DDBJ databases">
        <title>Genomic Encyclopedia of Type Strains, Phase IV (KMG-IV): sequencing the most valuable type-strain genomes for metagenomic binning, comparative biology and taxonomic classification.</title>
        <authorList>
            <person name="Goeker M."/>
        </authorList>
    </citation>
    <scope>NUCLEOTIDE SEQUENCE [LARGE SCALE GENOMIC DNA]</scope>
    <source>
        <strain evidence="4 5">DSM 12251</strain>
    </source>
</reference>
<evidence type="ECO:0000313" key="5">
    <source>
        <dbReference type="Proteomes" id="UP000534294"/>
    </source>
</evidence>
<feature type="domain" description="EF-hand" evidence="3">
    <location>
        <begin position="57"/>
        <end position="92"/>
    </location>
</feature>
<feature type="chain" id="PRO_5031512661" description="EF-hand domain-containing protein" evidence="2">
    <location>
        <begin position="24"/>
        <end position="174"/>
    </location>
</feature>
<dbReference type="RefSeq" id="WP_184208357.1">
    <property type="nucleotide sequence ID" value="NZ_JACHIF010000004.1"/>
</dbReference>
<dbReference type="SUPFAM" id="SSF47473">
    <property type="entry name" value="EF-hand"/>
    <property type="match status" value="1"/>
</dbReference>
<keyword evidence="5" id="KW-1185">Reference proteome</keyword>
<dbReference type="PROSITE" id="PS50222">
    <property type="entry name" value="EF_HAND_2"/>
    <property type="match status" value="1"/>
</dbReference>
<dbReference type="InterPro" id="IPR018247">
    <property type="entry name" value="EF_Hand_1_Ca_BS"/>
</dbReference>
<feature type="compositionally biased region" description="Basic and acidic residues" evidence="1">
    <location>
        <begin position="41"/>
        <end position="59"/>
    </location>
</feature>
<name>A0A7W8DQ42_9BACT</name>
<dbReference type="InterPro" id="IPR011992">
    <property type="entry name" value="EF-hand-dom_pair"/>
</dbReference>
<keyword evidence="2" id="KW-0732">Signal</keyword>
<protein>
    <recommendedName>
        <fullName evidence="3">EF-hand domain-containing protein</fullName>
    </recommendedName>
</protein>
<evidence type="ECO:0000259" key="3">
    <source>
        <dbReference type="PROSITE" id="PS50222"/>
    </source>
</evidence>